<feature type="region of interest" description="Disordered" evidence="1">
    <location>
        <begin position="35"/>
        <end position="76"/>
    </location>
</feature>
<reference evidence="2 3" key="1">
    <citation type="journal article" date="2009" name="Nat. Genet.">
        <title>The genome of the cucumber, Cucumis sativus L.</title>
        <authorList>
            <person name="Huang S."/>
            <person name="Li R."/>
            <person name="Zhang Z."/>
            <person name="Li L."/>
            <person name="Gu X."/>
            <person name="Fan W."/>
            <person name="Lucas W.J."/>
            <person name="Wang X."/>
            <person name="Xie B."/>
            <person name="Ni P."/>
            <person name="Ren Y."/>
            <person name="Zhu H."/>
            <person name="Li J."/>
            <person name="Lin K."/>
            <person name="Jin W."/>
            <person name="Fei Z."/>
            <person name="Li G."/>
            <person name="Staub J."/>
            <person name="Kilian A."/>
            <person name="van der Vossen E.A."/>
            <person name="Wu Y."/>
            <person name="Guo J."/>
            <person name="He J."/>
            <person name="Jia Z."/>
            <person name="Ren Y."/>
            <person name="Tian G."/>
            <person name="Lu Y."/>
            <person name="Ruan J."/>
            <person name="Qian W."/>
            <person name="Wang M."/>
            <person name="Huang Q."/>
            <person name="Li B."/>
            <person name="Xuan Z."/>
            <person name="Cao J."/>
            <person name="Asan"/>
            <person name="Wu Z."/>
            <person name="Zhang J."/>
            <person name="Cai Q."/>
            <person name="Bai Y."/>
            <person name="Zhao B."/>
            <person name="Han Y."/>
            <person name="Li Y."/>
            <person name="Li X."/>
            <person name="Wang S."/>
            <person name="Shi Q."/>
            <person name="Liu S."/>
            <person name="Cho W.K."/>
            <person name="Kim J.Y."/>
            <person name="Xu Y."/>
            <person name="Heller-Uszynska K."/>
            <person name="Miao H."/>
            <person name="Cheng Z."/>
            <person name="Zhang S."/>
            <person name="Wu J."/>
            <person name="Yang Y."/>
            <person name="Kang H."/>
            <person name="Li M."/>
            <person name="Liang H."/>
            <person name="Ren X."/>
            <person name="Shi Z."/>
            <person name="Wen M."/>
            <person name="Jian M."/>
            <person name="Yang H."/>
            <person name="Zhang G."/>
            <person name="Yang Z."/>
            <person name="Chen R."/>
            <person name="Liu S."/>
            <person name="Li J."/>
            <person name="Ma L."/>
            <person name="Liu H."/>
            <person name="Zhou Y."/>
            <person name="Zhao J."/>
            <person name="Fang X."/>
            <person name="Li G."/>
            <person name="Fang L."/>
            <person name="Li Y."/>
            <person name="Liu D."/>
            <person name="Zheng H."/>
            <person name="Zhang Y."/>
            <person name="Qin N."/>
            <person name="Li Z."/>
            <person name="Yang G."/>
            <person name="Yang S."/>
            <person name="Bolund L."/>
            <person name="Kristiansen K."/>
            <person name="Zheng H."/>
            <person name="Li S."/>
            <person name="Zhang X."/>
            <person name="Yang H."/>
            <person name="Wang J."/>
            <person name="Sun R."/>
            <person name="Zhang B."/>
            <person name="Jiang S."/>
            <person name="Wang J."/>
            <person name="Du Y."/>
            <person name="Li S."/>
        </authorList>
    </citation>
    <scope>NUCLEOTIDE SEQUENCE [LARGE SCALE GENOMIC DNA]</scope>
    <source>
        <strain evidence="3">cv. 9930</strain>
    </source>
</reference>
<reference evidence="2 3" key="3">
    <citation type="journal article" date="2010" name="BMC Genomics">
        <title>Transcriptome sequencing and comparative analysis of cucumber flowers with different sex types.</title>
        <authorList>
            <person name="Guo S."/>
            <person name="Zheng Y."/>
            <person name="Joung J.G."/>
            <person name="Liu S."/>
            <person name="Zhang Z."/>
            <person name="Crasta O.R."/>
            <person name="Sobral B.W."/>
            <person name="Xu Y."/>
            <person name="Huang S."/>
            <person name="Fei Z."/>
        </authorList>
    </citation>
    <scope>NUCLEOTIDE SEQUENCE [LARGE SCALE GENOMIC DNA]</scope>
    <source>
        <strain evidence="3">cv. 9930</strain>
    </source>
</reference>
<name>A0A0A0LV79_CUCSA</name>
<evidence type="ECO:0000256" key="1">
    <source>
        <dbReference type="SAM" id="MobiDB-lite"/>
    </source>
</evidence>
<feature type="compositionally biased region" description="Low complexity" evidence="1">
    <location>
        <begin position="50"/>
        <end position="67"/>
    </location>
</feature>
<gene>
    <name evidence="2" type="ORF">Csa_1G077190</name>
</gene>
<reference evidence="2 3" key="4">
    <citation type="journal article" date="2011" name="BMC Genomics">
        <title>RNA-Seq improves annotation of protein-coding genes in the cucumber genome.</title>
        <authorList>
            <person name="Li Z."/>
            <person name="Zhang Z."/>
            <person name="Yan P."/>
            <person name="Huang S."/>
            <person name="Fei Z."/>
            <person name="Lin K."/>
        </authorList>
    </citation>
    <scope>NUCLEOTIDE SEQUENCE [LARGE SCALE GENOMIC DNA]</scope>
    <source>
        <strain evidence="3">cv. 9930</strain>
    </source>
</reference>
<dbReference type="Proteomes" id="UP000029981">
    <property type="component" value="Chromosome 1"/>
</dbReference>
<sequence length="76" mass="8485">MNSIKDPRKRQAEFPPRRGLIKIKIFRSIFRTVKSIPEGFARSRREDETPTSTSTSTSTTPAPGTSGYNSEAQPES</sequence>
<reference evidence="2 3" key="2">
    <citation type="journal article" date="2009" name="PLoS ONE">
        <title>An integrated genetic and cytogenetic map of the cucumber genome.</title>
        <authorList>
            <person name="Ren Y."/>
            <person name="Zhang Z."/>
            <person name="Liu J."/>
            <person name="Staub J.E."/>
            <person name="Han Y."/>
            <person name="Cheng Z."/>
            <person name="Li X."/>
            <person name="Lu J."/>
            <person name="Miao H."/>
            <person name="Kang H."/>
            <person name="Xie B."/>
            <person name="Gu X."/>
            <person name="Wang X."/>
            <person name="Du Y."/>
            <person name="Jin W."/>
            <person name="Huang S."/>
        </authorList>
    </citation>
    <scope>NUCLEOTIDE SEQUENCE [LARGE SCALE GENOMIC DNA]</scope>
    <source>
        <strain evidence="3">cv. 9930</strain>
    </source>
</reference>
<evidence type="ECO:0000313" key="2">
    <source>
        <dbReference type="EMBL" id="KGN64717.1"/>
    </source>
</evidence>
<dbReference type="AlphaFoldDB" id="A0A0A0LV79"/>
<protein>
    <submittedName>
        <fullName evidence="2">Uncharacterized protein</fullName>
    </submittedName>
</protein>
<dbReference type="EMBL" id="CM002922">
    <property type="protein sequence ID" value="KGN64717.1"/>
    <property type="molecule type" value="Genomic_DNA"/>
</dbReference>
<proteinExistence type="predicted"/>
<organism evidence="2 3">
    <name type="scientific">Cucumis sativus</name>
    <name type="common">Cucumber</name>
    <dbReference type="NCBI Taxonomy" id="3659"/>
    <lineage>
        <taxon>Eukaryota</taxon>
        <taxon>Viridiplantae</taxon>
        <taxon>Streptophyta</taxon>
        <taxon>Embryophyta</taxon>
        <taxon>Tracheophyta</taxon>
        <taxon>Spermatophyta</taxon>
        <taxon>Magnoliopsida</taxon>
        <taxon>eudicotyledons</taxon>
        <taxon>Gunneridae</taxon>
        <taxon>Pentapetalae</taxon>
        <taxon>rosids</taxon>
        <taxon>fabids</taxon>
        <taxon>Cucurbitales</taxon>
        <taxon>Cucurbitaceae</taxon>
        <taxon>Benincaseae</taxon>
        <taxon>Cucumis</taxon>
    </lineage>
</organism>
<accession>A0A0A0LV79</accession>
<keyword evidence="3" id="KW-1185">Reference proteome</keyword>
<evidence type="ECO:0000313" key="3">
    <source>
        <dbReference type="Proteomes" id="UP000029981"/>
    </source>
</evidence>
<dbReference type="Gramene" id="KGN64717">
    <property type="protein sequence ID" value="KGN64717"/>
    <property type="gene ID" value="Csa_1G077190"/>
</dbReference>